<dbReference type="AlphaFoldDB" id="A0A9Q3BAQ9"/>
<dbReference type="Proteomes" id="UP000765509">
    <property type="component" value="Unassembled WGS sequence"/>
</dbReference>
<name>A0A9Q3BAQ9_9BASI</name>
<sequence>MNSYLHIQIFLGQEKTIELLKGCSTFSFKDKVKKIKNWLKSQFLLSIDKKKELKMTPYLEREGPVASTSSKPATEQSKYKLKGSQKKPRCAKNNQGKGKAKANWHRSYSQWYRIPKLEPSAVGRTFMEFAAREQERINSTFPHK</sequence>
<dbReference type="EMBL" id="AVOT02000187">
    <property type="protein sequence ID" value="MBW0461595.1"/>
    <property type="molecule type" value="Genomic_DNA"/>
</dbReference>
<evidence type="ECO:0000313" key="2">
    <source>
        <dbReference type="EMBL" id="MBW0461595.1"/>
    </source>
</evidence>
<comment type="caution">
    <text evidence="2">The sequence shown here is derived from an EMBL/GenBank/DDBJ whole genome shotgun (WGS) entry which is preliminary data.</text>
</comment>
<evidence type="ECO:0000256" key="1">
    <source>
        <dbReference type="SAM" id="MobiDB-lite"/>
    </source>
</evidence>
<feature type="compositionally biased region" description="Polar residues" evidence="1">
    <location>
        <begin position="66"/>
        <end position="76"/>
    </location>
</feature>
<keyword evidence="3" id="KW-1185">Reference proteome</keyword>
<proteinExistence type="predicted"/>
<gene>
    <name evidence="2" type="ORF">O181_001310</name>
</gene>
<feature type="compositionally biased region" description="Basic residues" evidence="1">
    <location>
        <begin position="79"/>
        <end position="90"/>
    </location>
</feature>
<protein>
    <submittedName>
        <fullName evidence="2">Uncharacterized protein</fullName>
    </submittedName>
</protein>
<evidence type="ECO:0000313" key="3">
    <source>
        <dbReference type="Proteomes" id="UP000765509"/>
    </source>
</evidence>
<organism evidence="2 3">
    <name type="scientific">Austropuccinia psidii MF-1</name>
    <dbReference type="NCBI Taxonomy" id="1389203"/>
    <lineage>
        <taxon>Eukaryota</taxon>
        <taxon>Fungi</taxon>
        <taxon>Dikarya</taxon>
        <taxon>Basidiomycota</taxon>
        <taxon>Pucciniomycotina</taxon>
        <taxon>Pucciniomycetes</taxon>
        <taxon>Pucciniales</taxon>
        <taxon>Sphaerophragmiaceae</taxon>
        <taxon>Austropuccinia</taxon>
    </lineage>
</organism>
<accession>A0A9Q3BAQ9</accession>
<reference evidence="2" key="1">
    <citation type="submission" date="2021-03" db="EMBL/GenBank/DDBJ databases">
        <title>Draft genome sequence of rust myrtle Austropuccinia psidii MF-1, a brazilian biotype.</title>
        <authorList>
            <person name="Quecine M.C."/>
            <person name="Pachon D.M.R."/>
            <person name="Bonatelli M.L."/>
            <person name="Correr F.H."/>
            <person name="Franceschini L.M."/>
            <person name="Leite T.F."/>
            <person name="Margarido G.R.A."/>
            <person name="Almeida C.A."/>
            <person name="Ferrarezi J.A."/>
            <person name="Labate C.A."/>
        </authorList>
    </citation>
    <scope>NUCLEOTIDE SEQUENCE</scope>
    <source>
        <strain evidence="2">MF-1</strain>
    </source>
</reference>
<feature type="region of interest" description="Disordered" evidence="1">
    <location>
        <begin position="58"/>
        <end position="102"/>
    </location>
</feature>